<gene>
    <name evidence="4" type="ORF">KB893_008155</name>
    <name evidence="3" type="ORF">KB893_07130</name>
</gene>
<evidence type="ECO:0000313" key="3">
    <source>
        <dbReference type="EMBL" id="MBR0562286.1"/>
    </source>
</evidence>
<dbReference type="AlphaFoldDB" id="A0A8J7VU17"/>
<evidence type="ECO:0008006" key="6">
    <source>
        <dbReference type="Google" id="ProtNLM"/>
    </source>
</evidence>
<proteinExistence type="predicted"/>
<comment type="caution">
    <text evidence="3">The sequence shown here is derived from an EMBL/GenBank/DDBJ whole genome shotgun (WGS) entry which is preliminary data.</text>
</comment>
<keyword evidence="2" id="KW-0732">Signal</keyword>
<dbReference type="RefSeq" id="WP_211926231.1">
    <property type="nucleotide sequence ID" value="NZ_JAGQFT020000004.1"/>
</dbReference>
<accession>A0A8J7VU17</accession>
<feature type="signal peptide" evidence="2">
    <location>
        <begin position="1"/>
        <end position="21"/>
    </location>
</feature>
<dbReference type="Proteomes" id="UP000675747">
    <property type="component" value="Unassembled WGS sequence"/>
</dbReference>
<evidence type="ECO:0000256" key="2">
    <source>
        <dbReference type="SAM" id="SignalP"/>
    </source>
</evidence>
<evidence type="ECO:0000313" key="5">
    <source>
        <dbReference type="Proteomes" id="UP000675747"/>
    </source>
</evidence>
<keyword evidence="5" id="KW-1185">Reference proteome</keyword>
<organism evidence="3">
    <name type="scientific">Coralloluteibacterium stylophorae</name>
    <dbReference type="NCBI Taxonomy" id="1776034"/>
    <lineage>
        <taxon>Bacteria</taxon>
        <taxon>Pseudomonadati</taxon>
        <taxon>Pseudomonadota</taxon>
        <taxon>Gammaproteobacteria</taxon>
        <taxon>Lysobacterales</taxon>
        <taxon>Lysobacteraceae</taxon>
        <taxon>Coralloluteibacterium</taxon>
    </lineage>
</organism>
<sequence>MRRSPAIAPLLAAGALAAVLAACQREQAEPVAGVTHTPEAAVQAMAESLRANDLRQFSELALPPALRERVAMRWEQDRAARAAPSAEDRAEFAQTMRDLTAPDAEETLYAEVEPQLAQWENEFATQGPLVMGMLSGLANVAINRSETLGPAQKEHAAGIVGALSAWATEAPLFDRERARQAVAVTVDTARALDLETAEDVAALDFEQALGRGGTVAQGVRQTLAVYGLDLDATFASLETHVVDQTADTATVHVDYELAGHPLGFDMAMVEQDGRWYSREIIASAEQRLAEPVDGAPPETAADAEPDAAPAPATARAANAAGAGNG</sequence>
<feature type="chain" id="PRO_5042774226" description="Lipoprotein" evidence="2">
    <location>
        <begin position="22"/>
        <end position="325"/>
    </location>
</feature>
<evidence type="ECO:0000313" key="4">
    <source>
        <dbReference type="EMBL" id="MBS7457108.1"/>
    </source>
</evidence>
<reference evidence="4 5" key="1">
    <citation type="journal article" date="2021" name="Microbiol. Resour. Announc.">
        <title>Draft Genome Sequence of Coralloluteibacterium stylophorae LMG 29479T.</title>
        <authorList>
            <person name="Karlyshev A.V."/>
            <person name="Kudryashova E.B."/>
            <person name="Ariskina E.V."/>
            <person name="Conroy A.P."/>
            <person name="Abidueva E.Y."/>
        </authorList>
    </citation>
    <scope>NUCLEOTIDE SEQUENCE [LARGE SCALE GENOMIC DNA]</scope>
    <source>
        <strain evidence="4 5">LMG 29479</strain>
    </source>
</reference>
<feature type="compositionally biased region" description="Low complexity" evidence="1">
    <location>
        <begin position="295"/>
        <end position="325"/>
    </location>
</feature>
<reference evidence="3" key="2">
    <citation type="submission" date="2021-04" db="EMBL/GenBank/DDBJ databases">
        <authorList>
            <person name="Karlyshev A.V."/>
        </authorList>
    </citation>
    <scope>NUCLEOTIDE SEQUENCE</scope>
    <source>
        <strain evidence="3">LMG 29479</strain>
    </source>
</reference>
<name>A0A8J7VU17_9GAMM</name>
<evidence type="ECO:0000256" key="1">
    <source>
        <dbReference type="SAM" id="MobiDB-lite"/>
    </source>
</evidence>
<feature type="region of interest" description="Disordered" evidence="1">
    <location>
        <begin position="288"/>
        <end position="325"/>
    </location>
</feature>
<dbReference type="EMBL" id="JAGQFT020000004">
    <property type="protein sequence ID" value="MBS7457108.1"/>
    <property type="molecule type" value="Genomic_DNA"/>
</dbReference>
<protein>
    <recommendedName>
        <fullName evidence="6">Lipoprotein</fullName>
    </recommendedName>
</protein>
<dbReference type="EMBL" id="JAGQFT010000043">
    <property type="protein sequence ID" value="MBR0562286.1"/>
    <property type="molecule type" value="Genomic_DNA"/>
</dbReference>
<dbReference type="PROSITE" id="PS51257">
    <property type="entry name" value="PROKAR_LIPOPROTEIN"/>
    <property type="match status" value="1"/>
</dbReference>